<dbReference type="AlphaFoldDB" id="A0A837CK38"/>
<gene>
    <name evidence="1" type="ORF">BJA5080_08393</name>
</gene>
<sequence length="347" mass="38047">MVGSDGAAAAAAVARIESLLARPTPSGGIFEKFDLSEWDWASVHIYLPEPEIQSAITPPFMEAFLVLQKQLYQLAALATTGLADVGQLGDAERNELLLSVVVTGGSSDLVAQLKKPLESLLNRMVGKMTGKQAAIVIVCLGALVASPWAFCAWLDQTKAVKLEEIKSKEHLAALQAMEFANKEQSEAFNRVIEILKSQGEVGKRALDVVTQTNEALLKAATSSPKTSINDVEVTRSEAELLRTPSRKRAQQKIVQQEVKVVDINTTDPLDLQIILLDPFSETQHRIKLKDDLFAGESRRKLFDALEKRTPLWVELAIKEIDGEVRSVQLLRTIERPADLVSDAEGDN</sequence>
<accession>A0A837CK38</accession>
<proteinExistence type="predicted"/>
<evidence type="ECO:0000313" key="2">
    <source>
        <dbReference type="Proteomes" id="UP000024900"/>
    </source>
</evidence>
<dbReference type="EMBL" id="ADOU02000004">
    <property type="protein sequence ID" value="KGJ69629.1"/>
    <property type="molecule type" value="Genomic_DNA"/>
</dbReference>
<protein>
    <submittedName>
        <fullName evidence="1">Uncharacterized protein</fullName>
    </submittedName>
</protein>
<dbReference type="RefSeq" id="WP_039184376.1">
    <property type="nucleotide sequence ID" value="NZ_ADOU02000004.1"/>
</dbReference>
<comment type="caution">
    <text evidence="1">The sequence shown here is derived from an EMBL/GenBank/DDBJ whole genome shotgun (WGS) entry which is preliminary data.</text>
</comment>
<organism evidence="1 2">
    <name type="scientific">Bradyrhizobium diazoefficiens SEMIA 5080</name>
    <dbReference type="NCBI Taxonomy" id="754504"/>
    <lineage>
        <taxon>Bacteria</taxon>
        <taxon>Pseudomonadati</taxon>
        <taxon>Pseudomonadota</taxon>
        <taxon>Alphaproteobacteria</taxon>
        <taxon>Hyphomicrobiales</taxon>
        <taxon>Nitrobacteraceae</taxon>
        <taxon>Bradyrhizobium</taxon>
    </lineage>
</organism>
<name>A0A837CK38_9BRAD</name>
<dbReference type="Proteomes" id="UP000024900">
    <property type="component" value="Unassembled WGS sequence"/>
</dbReference>
<evidence type="ECO:0000313" key="1">
    <source>
        <dbReference type="EMBL" id="KGJ69629.1"/>
    </source>
</evidence>
<reference evidence="1 2" key="1">
    <citation type="journal article" date="2014" name="BMC Genomics">
        <title>Comparative genomics of Bradyrhizobium japonicum CPAC 15 and Bradyrhizobium diazoefficiens CPAC 7: elite model strains for understanding symbiotic performance with soybean.</title>
        <authorList>
            <person name="Siqueira A.F."/>
            <person name="Ormeno-Orrillo E."/>
            <person name="Souza R.C."/>
            <person name="Rodrigues E.P."/>
            <person name="Almeida L.G."/>
            <person name="Barcellos F.G."/>
            <person name="Batista J.S."/>
            <person name="Nakatami A.S."/>
            <person name="Martinez-Romero E."/>
            <person name="Vasconcelos A.T."/>
            <person name="Hungria M."/>
        </authorList>
    </citation>
    <scope>NUCLEOTIDE SEQUENCE [LARGE SCALE GENOMIC DNA]</scope>
    <source>
        <strain evidence="1 2">SEMIA 5080</strain>
    </source>
</reference>